<dbReference type="EMBL" id="BMHE01000032">
    <property type="protein sequence ID" value="GFZ96761.1"/>
    <property type="molecule type" value="Genomic_DNA"/>
</dbReference>
<evidence type="ECO:0000313" key="2">
    <source>
        <dbReference type="Proteomes" id="UP000615455"/>
    </source>
</evidence>
<proteinExistence type="predicted"/>
<accession>A0ABQ1F1W6</accession>
<keyword evidence="2" id="KW-1185">Reference proteome</keyword>
<evidence type="ECO:0000313" key="1">
    <source>
        <dbReference type="EMBL" id="GFZ96761.1"/>
    </source>
</evidence>
<dbReference type="Proteomes" id="UP000615455">
    <property type="component" value="Unassembled WGS sequence"/>
</dbReference>
<gene>
    <name evidence="1" type="ORF">GCM10008018_48940</name>
</gene>
<protein>
    <submittedName>
        <fullName evidence="1">Uncharacterized protein</fullName>
    </submittedName>
</protein>
<sequence>MYEELPALPRVKREGTTVRYYRKKCHYFKFEGTVVRYFAV</sequence>
<organism evidence="1 2">
    <name type="scientific">Paenibacillus marchantiophytorum</name>
    <dbReference type="NCBI Taxonomy" id="1619310"/>
    <lineage>
        <taxon>Bacteria</taxon>
        <taxon>Bacillati</taxon>
        <taxon>Bacillota</taxon>
        <taxon>Bacilli</taxon>
        <taxon>Bacillales</taxon>
        <taxon>Paenibacillaceae</taxon>
        <taxon>Paenibacillus</taxon>
    </lineage>
</organism>
<comment type="caution">
    <text evidence="1">The sequence shown here is derived from an EMBL/GenBank/DDBJ whole genome shotgun (WGS) entry which is preliminary data.</text>
</comment>
<name>A0ABQ1F1W6_9BACL</name>
<reference evidence="2" key="1">
    <citation type="journal article" date="2019" name="Int. J. Syst. Evol. Microbiol.">
        <title>The Global Catalogue of Microorganisms (GCM) 10K type strain sequencing project: providing services to taxonomists for standard genome sequencing and annotation.</title>
        <authorList>
            <consortium name="The Broad Institute Genomics Platform"/>
            <consortium name="The Broad Institute Genome Sequencing Center for Infectious Disease"/>
            <person name="Wu L."/>
            <person name="Ma J."/>
        </authorList>
    </citation>
    <scope>NUCLEOTIDE SEQUENCE [LARGE SCALE GENOMIC DNA]</scope>
    <source>
        <strain evidence="2">CGMCC 1.15043</strain>
    </source>
</reference>